<feature type="region of interest" description="Disordered" evidence="1">
    <location>
        <begin position="53"/>
        <end position="74"/>
    </location>
</feature>
<name>A0A8J6BD95_ELECQ</name>
<gene>
    <name evidence="2" type="ORF">GDO78_018925</name>
</gene>
<proteinExistence type="predicted"/>
<evidence type="ECO:0000313" key="2">
    <source>
        <dbReference type="EMBL" id="KAG9465091.1"/>
    </source>
</evidence>
<protein>
    <submittedName>
        <fullName evidence="2">Uncharacterized protein</fullName>
    </submittedName>
</protein>
<feature type="compositionally biased region" description="Polar residues" evidence="1">
    <location>
        <begin position="56"/>
        <end position="74"/>
    </location>
</feature>
<evidence type="ECO:0000256" key="1">
    <source>
        <dbReference type="SAM" id="MobiDB-lite"/>
    </source>
</evidence>
<keyword evidence="3" id="KW-1185">Reference proteome</keyword>
<evidence type="ECO:0000313" key="3">
    <source>
        <dbReference type="Proteomes" id="UP000770717"/>
    </source>
</evidence>
<dbReference type="Proteomes" id="UP000770717">
    <property type="component" value="Unassembled WGS sequence"/>
</dbReference>
<organism evidence="2 3">
    <name type="scientific">Eleutherodactylus coqui</name>
    <name type="common">Puerto Rican coqui</name>
    <dbReference type="NCBI Taxonomy" id="57060"/>
    <lineage>
        <taxon>Eukaryota</taxon>
        <taxon>Metazoa</taxon>
        <taxon>Chordata</taxon>
        <taxon>Craniata</taxon>
        <taxon>Vertebrata</taxon>
        <taxon>Euteleostomi</taxon>
        <taxon>Amphibia</taxon>
        <taxon>Batrachia</taxon>
        <taxon>Anura</taxon>
        <taxon>Neobatrachia</taxon>
        <taxon>Hyloidea</taxon>
        <taxon>Eleutherodactylidae</taxon>
        <taxon>Eleutherodactylinae</taxon>
        <taxon>Eleutherodactylus</taxon>
        <taxon>Eleutherodactylus</taxon>
    </lineage>
</organism>
<dbReference type="OrthoDB" id="433501at2759"/>
<sequence>MKFGVPHIWREPTNHLKNFYYCVIDVSHHRKEKKAGVFDYPDIASTLRPVAHSNKVPVSSTPSKNDLISQINKT</sequence>
<reference evidence="2" key="1">
    <citation type="thesis" date="2020" institute="ProQuest LLC" country="789 East Eisenhower Parkway, Ann Arbor, MI, USA">
        <title>Comparative Genomics and Chromosome Evolution.</title>
        <authorList>
            <person name="Mudd A.B."/>
        </authorList>
    </citation>
    <scope>NUCLEOTIDE SEQUENCE</scope>
    <source>
        <strain evidence="2">HN-11 Male</strain>
        <tissue evidence="2">Kidney and liver</tissue>
    </source>
</reference>
<dbReference type="EMBL" id="WNTK01003485">
    <property type="protein sequence ID" value="KAG9465091.1"/>
    <property type="molecule type" value="Genomic_DNA"/>
</dbReference>
<comment type="caution">
    <text evidence="2">The sequence shown here is derived from an EMBL/GenBank/DDBJ whole genome shotgun (WGS) entry which is preliminary data.</text>
</comment>
<dbReference type="AlphaFoldDB" id="A0A8J6BD95"/>
<accession>A0A8J6BD95</accession>